<dbReference type="EMBL" id="KZ772742">
    <property type="protein sequence ID" value="PTQ35582.1"/>
    <property type="molecule type" value="Genomic_DNA"/>
</dbReference>
<dbReference type="Gramene" id="Mp4g14350.2">
    <property type="protein sequence ID" value="Mp4g14350.2.cds1"/>
    <property type="gene ID" value="Mp4g14350"/>
</dbReference>
<dbReference type="OrthoDB" id="10315544at2759"/>
<proteinExistence type="predicted"/>
<sequence length="61" mass="6895">MGYNSSMPTCDCRSLTKLLCNEVSMILTTIVVQLLWLVLRPSRSDCAHVGFRIPDNTTFVF</sequence>
<evidence type="ECO:0000313" key="1">
    <source>
        <dbReference type="EMBL" id="PTQ35581.1"/>
    </source>
</evidence>
<accession>A0A2R6WP10</accession>
<name>A0A2R6WP10_MARPO</name>
<evidence type="ECO:0000313" key="2">
    <source>
        <dbReference type="Proteomes" id="UP000244005"/>
    </source>
</evidence>
<reference evidence="1" key="2">
    <citation type="submission" date="2017-12" db="EMBL/GenBank/DDBJ databases">
        <title>WGS assembly of Marchantia polymorpha.</title>
        <authorList>
            <person name="Bowman J.L."/>
            <person name="Kohchi T."/>
            <person name="Yamato K.T."/>
            <person name="Jenkins J."/>
            <person name="Shu S."/>
            <person name="Ishizaki K."/>
            <person name="Yamaoka S."/>
            <person name="Nishihama R."/>
            <person name="Nakamura Y."/>
            <person name="Berger F."/>
            <person name="Adam C."/>
            <person name="Aki S.S."/>
            <person name="Althoff F."/>
            <person name="Araki T."/>
            <person name="Arteaga-Vazquez M.A."/>
            <person name="Balasubrmanian S."/>
            <person name="Bauer D."/>
            <person name="Boehm C.R."/>
            <person name="Briginshaw L."/>
            <person name="Caballero-Perez J."/>
            <person name="Catarino B."/>
            <person name="Chen F."/>
            <person name="Chiyoda S."/>
            <person name="Chovatia M."/>
            <person name="Davies K.M."/>
            <person name="Delmans M."/>
            <person name="Demura T."/>
            <person name="Dierschke T."/>
            <person name="Dolan L."/>
            <person name="Dorantes-Acosta A.E."/>
            <person name="Eklund D.M."/>
            <person name="Florent S.N."/>
            <person name="Flores-Sandoval E."/>
            <person name="Fujiyama A."/>
            <person name="Fukuzawa H."/>
            <person name="Galik B."/>
            <person name="Grimanelli D."/>
            <person name="Grimwood J."/>
            <person name="Grossniklaus U."/>
            <person name="Hamada T."/>
            <person name="Haseloff J."/>
            <person name="Hetherington A.J."/>
            <person name="Higo A."/>
            <person name="Hirakawa Y."/>
            <person name="Hundley H.N."/>
            <person name="Ikeda Y."/>
            <person name="Inoue K."/>
            <person name="Inoue S."/>
            <person name="Ishida S."/>
            <person name="Jia Q."/>
            <person name="Kakita M."/>
            <person name="Kanazawa T."/>
            <person name="Kawai Y."/>
            <person name="Kawashima T."/>
            <person name="Kennedy M."/>
            <person name="Kinose K."/>
            <person name="Kinoshita T."/>
            <person name="Kohara Y."/>
            <person name="Koide E."/>
            <person name="Komatsu K."/>
            <person name="Kopischke S."/>
            <person name="Kubo M."/>
            <person name="Kyozuka J."/>
            <person name="Lagercrantz U."/>
            <person name="Lin S.S."/>
            <person name="Lindquist E."/>
            <person name="Lipzen A.M."/>
            <person name="Lu C."/>
            <person name="Luna E.D."/>
            <person name="Martienssen R.A."/>
            <person name="Minamino N."/>
            <person name="Mizutani M."/>
            <person name="Mizutani M."/>
            <person name="Mochizuki N."/>
            <person name="Monte I."/>
            <person name="Mosher R."/>
            <person name="Nagasaki H."/>
            <person name="Nakagami H."/>
            <person name="Naramoto S."/>
            <person name="Nishitani K."/>
            <person name="Ohtani M."/>
            <person name="Okamoto T."/>
            <person name="Okumura M."/>
            <person name="Phillips J."/>
            <person name="Pollak B."/>
            <person name="Reinders A."/>
            <person name="Roevekamp M."/>
            <person name="Sano R."/>
            <person name="Sawa S."/>
            <person name="Schmid M.W."/>
            <person name="Shirakawa M."/>
            <person name="Solano R."/>
            <person name="Spunde A."/>
            <person name="Suetsugu N."/>
            <person name="Sugano S."/>
            <person name="Sugiyama A."/>
            <person name="Sun R."/>
            <person name="Suzuki Y."/>
            <person name="Takenaka M."/>
            <person name="Takezawa D."/>
            <person name="Tomogane H."/>
            <person name="Tsuzuki M."/>
            <person name="Ueda T."/>
            <person name="Umeda M."/>
            <person name="Ward J.M."/>
            <person name="Watanabe Y."/>
            <person name="Yazaki K."/>
            <person name="Yokoyama R."/>
            <person name="Yoshitake Y."/>
            <person name="Yotsui I."/>
            <person name="Zachgo S."/>
            <person name="Schmutz J."/>
        </authorList>
    </citation>
    <scope>NUCLEOTIDE SEQUENCE [LARGE SCALE GENOMIC DNA]</scope>
    <source>
        <strain evidence="1">Tak-1</strain>
    </source>
</reference>
<dbReference type="EMBL" id="KZ772742">
    <property type="protein sequence ID" value="PTQ35583.1"/>
    <property type="molecule type" value="Genomic_DNA"/>
</dbReference>
<dbReference type="EMBL" id="KZ772742">
    <property type="protein sequence ID" value="PTQ35584.1"/>
    <property type="molecule type" value="Genomic_DNA"/>
</dbReference>
<dbReference type="EMBL" id="KZ772742">
    <property type="protein sequence ID" value="PTQ35581.1"/>
    <property type="molecule type" value="Genomic_DNA"/>
</dbReference>
<protein>
    <submittedName>
        <fullName evidence="1">Uncharacterized protein</fullName>
    </submittedName>
</protein>
<dbReference type="AlphaFoldDB" id="A0A2R6WP10"/>
<reference evidence="2" key="1">
    <citation type="journal article" date="2017" name="Cell">
        <title>Insights into land plant evolution garnered from the Marchantia polymorpha genome.</title>
        <authorList>
            <person name="Bowman J.L."/>
            <person name="Kohchi T."/>
            <person name="Yamato K.T."/>
            <person name="Jenkins J."/>
            <person name="Shu S."/>
            <person name="Ishizaki K."/>
            <person name="Yamaoka S."/>
            <person name="Nishihama R."/>
            <person name="Nakamura Y."/>
            <person name="Berger F."/>
            <person name="Adam C."/>
            <person name="Aki S.S."/>
            <person name="Althoff F."/>
            <person name="Araki T."/>
            <person name="Arteaga-Vazquez M.A."/>
            <person name="Balasubrmanian S."/>
            <person name="Barry K."/>
            <person name="Bauer D."/>
            <person name="Boehm C.R."/>
            <person name="Briginshaw L."/>
            <person name="Caballero-Perez J."/>
            <person name="Catarino B."/>
            <person name="Chen F."/>
            <person name="Chiyoda S."/>
            <person name="Chovatia M."/>
            <person name="Davies K.M."/>
            <person name="Delmans M."/>
            <person name="Demura T."/>
            <person name="Dierschke T."/>
            <person name="Dolan L."/>
            <person name="Dorantes-Acosta A.E."/>
            <person name="Eklund D.M."/>
            <person name="Florent S.N."/>
            <person name="Flores-Sandoval E."/>
            <person name="Fujiyama A."/>
            <person name="Fukuzawa H."/>
            <person name="Galik B."/>
            <person name="Grimanelli D."/>
            <person name="Grimwood J."/>
            <person name="Grossniklaus U."/>
            <person name="Hamada T."/>
            <person name="Haseloff J."/>
            <person name="Hetherington A.J."/>
            <person name="Higo A."/>
            <person name="Hirakawa Y."/>
            <person name="Hundley H.N."/>
            <person name="Ikeda Y."/>
            <person name="Inoue K."/>
            <person name="Inoue S.I."/>
            <person name="Ishida S."/>
            <person name="Jia Q."/>
            <person name="Kakita M."/>
            <person name="Kanazawa T."/>
            <person name="Kawai Y."/>
            <person name="Kawashima T."/>
            <person name="Kennedy M."/>
            <person name="Kinose K."/>
            <person name="Kinoshita T."/>
            <person name="Kohara Y."/>
            <person name="Koide E."/>
            <person name="Komatsu K."/>
            <person name="Kopischke S."/>
            <person name="Kubo M."/>
            <person name="Kyozuka J."/>
            <person name="Lagercrantz U."/>
            <person name="Lin S.S."/>
            <person name="Lindquist E."/>
            <person name="Lipzen A.M."/>
            <person name="Lu C.W."/>
            <person name="De Luna E."/>
            <person name="Martienssen R.A."/>
            <person name="Minamino N."/>
            <person name="Mizutani M."/>
            <person name="Mizutani M."/>
            <person name="Mochizuki N."/>
            <person name="Monte I."/>
            <person name="Mosher R."/>
            <person name="Nagasaki H."/>
            <person name="Nakagami H."/>
            <person name="Naramoto S."/>
            <person name="Nishitani K."/>
            <person name="Ohtani M."/>
            <person name="Okamoto T."/>
            <person name="Okumura M."/>
            <person name="Phillips J."/>
            <person name="Pollak B."/>
            <person name="Reinders A."/>
            <person name="Rovekamp M."/>
            <person name="Sano R."/>
            <person name="Sawa S."/>
            <person name="Schmid M.W."/>
            <person name="Shirakawa M."/>
            <person name="Solano R."/>
            <person name="Spunde A."/>
            <person name="Suetsugu N."/>
            <person name="Sugano S."/>
            <person name="Sugiyama A."/>
            <person name="Sun R."/>
            <person name="Suzuki Y."/>
            <person name="Takenaka M."/>
            <person name="Takezawa D."/>
            <person name="Tomogane H."/>
            <person name="Tsuzuki M."/>
            <person name="Ueda T."/>
            <person name="Umeda M."/>
            <person name="Ward J.M."/>
            <person name="Watanabe Y."/>
            <person name="Yazaki K."/>
            <person name="Yokoyama R."/>
            <person name="Yoshitake Y."/>
            <person name="Yotsui I."/>
            <person name="Zachgo S."/>
            <person name="Schmutz J."/>
        </authorList>
    </citation>
    <scope>NUCLEOTIDE SEQUENCE [LARGE SCALE GENOMIC DNA]</scope>
    <source>
        <strain evidence="2">Tak-1</strain>
    </source>
</reference>
<dbReference type="Gramene" id="Mp4g14350.3">
    <property type="protein sequence ID" value="Mp4g14350.3.cds1"/>
    <property type="gene ID" value="Mp4g14350"/>
</dbReference>
<dbReference type="Proteomes" id="UP000244005">
    <property type="component" value="Unassembled WGS sequence"/>
</dbReference>
<keyword evidence="2" id="KW-1185">Reference proteome</keyword>
<gene>
    <name evidence="1" type="ORF">MARPO_0070s0047</name>
</gene>
<dbReference type="Gramene" id="Mp4g14350.4">
    <property type="protein sequence ID" value="Mp4g14350.4.cds1"/>
    <property type="gene ID" value="Mp4g14350"/>
</dbReference>
<dbReference type="Gramene" id="Mp4g14350.1">
    <property type="protein sequence ID" value="Mp4g14350.1.cds1"/>
    <property type="gene ID" value="Mp4g14350"/>
</dbReference>
<organism evidence="1 2">
    <name type="scientific">Marchantia polymorpha</name>
    <name type="common">Common liverwort</name>
    <name type="synonym">Marchantia aquatica</name>
    <dbReference type="NCBI Taxonomy" id="3197"/>
    <lineage>
        <taxon>Eukaryota</taxon>
        <taxon>Viridiplantae</taxon>
        <taxon>Streptophyta</taxon>
        <taxon>Embryophyta</taxon>
        <taxon>Marchantiophyta</taxon>
        <taxon>Marchantiopsida</taxon>
        <taxon>Marchantiidae</taxon>
        <taxon>Marchantiales</taxon>
        <taxon>Marchantiaceae</taxon>
        <taxon>Marchantia</taxon>
    </lineage>
</organism>